<name>A0ABW9Z7Z0_9FLAO</name>
<dbReference type="PROSITE" id="PS51257">
    <property type="entry name" value="PROKAR_LIPOPROTEIN"/>
    <property type="match status" value="1"/>
</dbReference>
<dbReference type="Proteomes" id="UP000798602">
    <property type="component" value="Unassembled WGS sequence"/>
</dbReference>
<sequence length="154" mass="17798">MTKKIVFILLCSAFLFSCKSKKTAKPSEPEKIEVAAISEAQKSKAYNLGKRILSACNTSKFKPFTKEEATDKVIQNTTLERLSATCRKFALKHGKFLDLRFVEAIRNEDDEEIIFRFKADYEKKYLQKELQVTLNRENKVSAIKSTDWTDNYQP</sequence>
<evidence type="ECO:0000313" key="2">
    <source>
        <dbReference type="Proteomes" id="UP000798602"/>
    </source>
</evidence>
<comment type="caution">
    <text evidence="1">The sequence shown here is derived from an EMBL/GenBank/DDBJ whole genome shotgun (WGS) entry which is preliminary data.</text>
</comment>
<evidence type="ECO:0008006" key="3">
    <source>
        <dbReference type="Google" id="ProtNLM"/>
    </source>
</evidence>
<protein>
    <recommendedName>
        <fullName evidence="3">Lipoprotein</fullName>
    </recommendedName>
</protein>
<keyword evidence="2" id="KW-1185">Reference proteome</keyword>
<reference evidence="2" key="1">
    <citation type="submission" date="2020-01" db="EMBL/GenBank/DDBJ databases">
        <title>Sphingomonas sp. strain CSW-10.</title>
        <authorList>
            <person name="Chen W.-M."/>
        </authorList>
    </citation>
    <scope>NUCLEOTIDE SEQUENCE [LARGE SCALE GENOMIC DNA]</scope>
    <source>
        <strain evidence="2">NST-5</strain>
    </source>
</reference>
<proteinExistence type="predicted"/>
<organism evidence="1 2">
    <name type="scientific">Flavobacterium ichthyis</name>
    <dbReference type="NCBI Taxonomy" id="2698827"/>
    <lineage>
        <taxon>Bacteria</taxon>
        <taxon>Pseudomonadati</taxon>
        <taxon>Bacteroidota</taxon>
        <taxon>Flavobacteriia</taxon>
        <taxon>Flavobacteriales</taxon>
        <taxon>Flavobacteriaceae</taxon>
        <taxon>Flavobacterium</taxon>
    </lineage>
</organism>
<accession>A0ABW9Z7Z0</accession>
<dbReference type="RefSeq" id="WP_166536126.1">
    <property type="nucleotide sequence ID" value="NZ_JAABLM010000003.1"/>
</dbReference>
<dbReference type="EMBL" id="JAABLM010000003">
    <property type="protein sequence ID" value="NBL64301.1"/>
    <property type="molecule type" value="Genomic_DNA"/>
</dbReference>
<gene>
    <name evidence="1" type="ORF">GV828_03685</name>
</gene>
<evidence type="ECO:0000313" key="1">
    <source>
        <dbReference type="EMBL" id="NBL64301.1"/>
    </source>
</evidence>